<dbReference type="GO" id="GO:0007155">
    <property type="term" value="P:cell adhesion"/>
    <property type="evidence" value="ECO:0007669"/>
    <property type="project" value="InterPro"/>
</dbReference>
<keyword evidence="8" id="KW-1185">Reference proteome</keyword>
<dbReference type="Pfam" id="PF01297">
    <property type="entry name" value="ZnuA"/>
    <property type="match status" value="1"/>
</dbReference>
<sequence length="345" mass="37441">MTVMADCEGSREAVLEETNSSWSRRAVLARLAGMGLGGLAWGCGPLVSEASHRFGDRVASARRGPLRITATTGLVADLASRVAGPKVEVIRLMGSGVDPHLYKASIRDVARLNRADAIFYNGLHLEGKLGQALRALTGHKWVRAVTERLSSSQLLKLEGSAANDHMRYDPHVWFDPFAWAQGAFVVADTLSELDPNHAAEYRERARTTQAEFLDLESECRAILAAVPRNRRVLVTAHDAFGYFGRAFAFEVKAIQGMSTETEASIRQVNALVNFLVARRIPAVFIESTLANRNVVALVEGCRARGHRLAIGGELFSDAMGPDGTPEATYPGMMRANARTIAEALA</sequence>
<comment type="subcellular location">
    <subcellularLocation>
        <location evidence="1">Cell envelope</location>
    </subcellularLocation>
</comment>
<dbReference type="SUPFAM" id="SSF53807">
    <property type="entry name" value="Helical backbone' metal receptor"/>
    <property type="match status" value="1"/>
</dbReference>
<dbReference type="InterPro" id="IPR006129">
    <property type="entry name" value="AdhesinB"/>
</dbReference>
<dbReference type="FunCoup" id="E8R464">
    <property type="interactions" value="114"/>
</dbReference>
<dbReference type="eggNOG" id="COG0803">
    <property type="taxonomic scope" value="Bacteria"/>
</dbReference>
<dbReference type="EMBL" id="CP002353">
    <property type="protein sequence ID" value="ADV61651.1"/>
    <property type="molecule type" value="Genomic_DNA"/>
</dbReference>
<evidence type="ECO:0000313" key="8">
    <source>
        <dbReference type="Proteomes" id="UP000008631"/>
    </source>
</evidence>
<evidence type="ECO:0000256" key="2">
    <source>
        <dbReference type="ARBA" id="ARBA00011028"/>
    </source>
</evidence>
<dbReference type="HOGENOM" id="CLU_016838_1_1_0"/>
<evidence type="ECO:0000256" key="5">
    <source>
        <dbReference type="ARBA" id="ARBA00022729"/>
    </source>
</evidence>
<evidence type="ECO:0000256" key="6">
    <source>
        <dbReference type="RuleBase" id="RU003512"/>
    </source>
</evidence>
<reference evidence="7 8" key="2">
    <citation type="journal article" date="2011" name="Stand. Genomic Sci.">
        <title>Complete genome sequence of Isosphaera pallida type strain (IS1B).</title>
        <authorList>
            <consortium name="US DOE Joint Genome Institute (JGI-PGF)"/>
            <person name="Goker M."/>
            <person name="Cleland D."/>
            <person name="Saunders E."/>
            <person name="Lapidus A."/>
            <person name="Nolan M."/>
            <person name="Lucas S."/>
            <person name="Hammon N."/>
            <person name="Deshpande S."/>
            <person name="Cheng J.F."/>
            <person name="Tapia R."/>
            <person name="Han C."/>
            <person name="Goodwin L."/>
            <person name="Pitluck S."/>
            <person name="Liolios K."/>
            <person name="Pagani I."/>
            <person name="Ivanova N."/>
            <person name="Mavromatis K."/>
            <person name="Pati A."/>
            <person name="Chen A."/>
            <person name="Palaniappan K."/>
            <person name="Land M."/>
            <person name="Hauser L."/>
            <person name="Chang Y.J."/>
            <person name="Jeffries C.D."/>
            <person name="Detter J.C."/>
            <person name="Beck B."/>
            <person name="Woyke T."/>
            <person name="Bristow J."/>
            <person name="Eisen J.A."/>
            <person name="Markowitz V."/>
            <person name="Hugenholtz P."/>
            <person name="Kyrpides N.C."/>
            <person name="Klenk H.P."/>
        </authorList>
    </citation>
    <scope>NUCLEOTIDE SEQUENCE [LARGE SCALE GENOMIC DNA]</scope>
    <source>
        <strain evidence="8">ATCC 43644 / DSM 9630 / IS1B</strain>
    </source>
</reference>
<reference key="1">
    <citation type="submission" date="2010-11" db="EMBL/GenBank/DDBJ databases">
        <title>The complete sequence of chromosome of Isophaera pallida ATCC 43644.</title>
        <authorList>
            <consortium name="US DOE Joint Genome Institute (JGI-PGF)"/>
            <person name="Lucas S."/>
            <person name="Copeland A."/>
            <person name="Lapidus A."/>
            <person name="Bruce D."/>
            <person name="Goodwin L."/>
            <person name="Pitluck S."/>
            <person name="Kyrpides N."/>
            <person name="Mavromatis K."/>
            <person name="Pagani I."/>
            <person name="Ivanova N."/>
            <person name="Saunders E."/>
            <person name="Brettin T."/>
            <person name="Detter J.C."/>
            <person name="Han C."/>
            <person name="Tapia R."/>
            <person name="Land M."/>
            <person name="Hauser L."/>
            <person name="Markowitz V."/>
            <person name="Cheng J.-F."/>
            <person name="Hugenholtz P."/>
            <person name="Woyke T."/>
            <person name="Wu D."/>
            <person name="Eisen J.A."/>
        </authorList>
    </citation>
    <scope>NUCLEOTIDE SEQUENCE</scope>
    <source>
        <strain>ATCC 43644</strain>
    </source>
</reference>
<dbReference type="AlphaFoldDB" id="E8R464"/>
<dbReference type="PRINTS" id="PR00691">
    <property type="entry name" value="ADHESINB"/>
</dbReference>
<evidence type="ECO:0000313" key="7">
    <source>
        <dbReference type="EMBL" id="ADV61651.1"/>
    </source>
</evidence>
<dbReference type="STRING" id="575540.Isop_1063"/>
<evidence type="ECO:0000256" key="3">
    <source>
        <dbReference type="ARBA" id="ARBA00022448"/>
    </source>
</evidence>
<comment type="similarity">
    <text evidence="2 6">Belongs to the bacterial solute-binding protein 9 family.</text>
</comment>
<dbReference type="GO" id="GO:0030313">
    <property type="term" value="C:cell envelope"/>
    <property type="evidence" value="ECO:0007669"/>
    <property type="project" value="UniProtKB-SubCell"/>
</dbReference>
<dbReference type="PRINTS" id="PR00690">
    <property type="entry name" value="ADHESNFAMILY"/>
</dbReference>
<dbReference type="PANTHER" id="PTHR42953">
    <property type="entry name" value="HIGH-AFFINITY ZINC UPTAKE SYSTEM PROTEIN ZNUA-RELATED"/>
    <property type="match status" value="1"/>
</dbReference>
<dbReference type="InterPro" id="IPR006127">
    <property type="entry name" value="ZnuA-like"/>
</dbReference>
<dbReference type="Proteomes" id="UP000008631">
    <property type="component" value="Chromosome"/>
</dbReference>
<dbReference type="InParanoid" id="E8R464"/>
<keyword evidence="3 6" id="KW-0813">Transport</keyword>
<accession>E8R464</accession>
<name>E8R464_ISOPI</name>
<dbReference type="Gene3D" id="3.40.50.1980">
    <property type="entry name" value="Nitrogenase molybdenum iron protein domain"/>
    <property type="match status" value="2"/>
</dbReference>
<dbReference type="KEGG" id="ipa:Isop_1063"/>
<organism evidence="7 8">
    <name type="scientific">Isosphaera pallida (strain ATCC 43644 / DSM 9630 / IS1B)</name>
    <dbReference type="NCBI Taxonomy" id="575540"/>
    <lineage>
        <taxon>Bacteria</taxon>
        <taxon>Pseudomonadati</taxon>
        <taxon>Planctomycetota</taxon>
        <taxon>Planctomycetia</taxon>
        <taxon>Isosphaerales</taxon>
        <taxon>Isosphaeraceae</taxon>
        <taxon>Isosphaera</taxon>
    </lineage>
</organism>
<proteinExistence type="inferred from homology"/>
<dbReference type="OrthoDB" id="9793396at2"/>
<keyword evidence="5" id="KW-0732">Signal</keyword>
<dbReference type="InterPro" id="IPR050492">
    <property type="entry name" value="Bact_metal-bind_prot9"/>
</dbReference>
<keyword evidence="4" id="KW-0479">Metal-binding</keyword>
<evidence type="ECO:0000256" key="1">
    <source>
        <dbReference type="ARBA" id="ARBA00004196"/>
    </source>
</evidence>
<evidence type="ECO:0000256" key="4">
    <source>
        <dbReference type="ARBA" id="ARBA00022723"/>
    </source>
</evidence>
<dbReference type="GO" id="GO:0030001">
    <property type="term" value="P:metal ion transport"/>
    <property type="evidence" value="ECO:0007669"/>
    <property type="project" value="InterPro"/>
</dbReference>
<dbReference type="PANTHER" id="PTHR42953:SF1">
    <property type="entry name" value="METAL-BINDING PROTEIN HI_0362-RELATED"/>
    <property type="match status" value="1"/>
</dbReference>
<dbReference type="InterPro" id="IPR006128">
    <property type="entry name" value="Lipoprotein_PsaA-like"/>
</dbReference>
<gene>
    <name evidence="7" type="ordered locus">Isop_1063</name>
</gene>
<protein>
    <submittedName>
        <fullName evidence="7">Periplasmic solute binding protein</fullName>
    </submittedName>
</protein>
<dbReference type="GO" id="GO:0046872">
    <property type="term" value="F:metal ion binding"/>
    <property type="evidence" value="ECO:0007669"/>
    <property type="project" value="UniProtKB-KW"/>
</dbReference>